<organism evidence="2 3">
    <name type="scientific">Candidatus Argoarchaeum ethanivorans</name>
    <dbReference type="NCBI Taxonomy" id="2608793"/>
    <lineage>
        <taxon>Archaea</taxon>
        <taxon>Methanobacteriati</taxon>
        <taxon>Methanobacteriota</taxon>
        <taxon>Stenosarchaea group</taxon>
        <taxon>Methanomicrobia</taxon>
        <taxon>Methanosarcinales</taxon>
        <taxon>Methanosarcinales incertae sedis</taxon>
        <taxon>GOM Arc I cluster</taxon>
        <taxon>Candidatus Argoarchaeum</taxon>
    </lineage>
</organism>
<dbReference type="SUPFAM" id="SSF48695">
    <property type="entry name" value="Multiheme cytochromes"/>
    <property type="match status" value="1"/>
</dbReference>
<comment type="caution">
    <text evidence="2">The sequence shown here is derived from an EMBL/GenBank/DDBJ whole genome shotgun (WGS) entry which is preliminary data.</text>
</comment>
<reference evidence="2" key="1">
    <citation type="submission" date="2020-12" db="EMBL/GenBank/DDBJ databases">
        <authorList>
            <person name="Hahn C.J."/>
            <person name="Laso-Perez R."/>
            <person name="Vulcano F."/>
            <person name="Vaziourakis K.-M."/>
            <person name="Stokke R."/>
            <person name="Steen I.H."/>
            <person name="Teske A."/>
            <person name="Boetius A."/>
            <person name="Liebeke M."/>
            <person name="Amann R."/>
            <person name="Knittel K."/>
        </authorList>
    </citation>
    <scope>NUCLEOTIDE SEQUENCE</scope>
    <source>
        <strain evidence="2">Gfbio:c6db26ca-90af-429b-aeed-0e3e8aed0b5e:GoM-Arc1_AMV-AAA_792_C10</strain>
    </source>
</reference>
<keyword evidence="1" id="KW-1133">Transmembrane helix</keyword>
<evidence type="ECO:0000256" key="1">
    <source>
        <dbReference type="SAM" id="Phobius"/>
    </source>
</evidence>
<accession>A0A812A0D9</accession>
<dbReference type="EMBL" id="CAJHZY010000019">
    <property type="protein sequence ID" value="CAD7766851.1"/>
    <property type="molecule type" value="Genomic_DNA"/>
</dbReference>
<dbReference type="InterPro" id="IPR036280">
    <property type="entry name" value="Multihaem_cyt_sf"/>
</dbReference>
<keyword evidence="1" id="KW-0472">Membrane</keyword>
<protein>
    <recommendedName>
        <fullName evidence="4">Tetrahaem cytochrome domain-containing protein</fullName>
    </recommendedName>
</protein>
<dbReference type="Gene3D" id="1.10.1130.10">
    <property type="entry name" value="Flavocytochrome C3, Chain A"/>
    <property type="match status" value="1"/>
</dbReference>
<keyword evidence="1" id="KW-0812">Transmembrane</keyword>
<evidence type="ECO:0000313" key="2">
    <source>
        <dbReference type="EMBL" id="CAD7766851.1"/>
    </source>
</evidence>
<sequence length="224" mass="25051">MNRTHYYLIVLSMCIVLSCSHSGLALENKCSFCHSSALEEVKQSVHGTVLGDGQRCIICHGSQYEQRHYGKHIEEIETGFEINRCFSCHGSDLYIRHGEIFPQPQLHLNSKSDASQTSCVVCHAEEKDSHLIKPAKIYALKDCEECHSPDSILLTTPSRSSLKHQIIGTTFTNSEITERGQYVAGANRIPILDNLCVILIILTIIGVFVIHGGVRFITRKRKGE</sequence>
<name>A0A812A0D9_9EURY</name>
<gene>
    <name evidence="2" type="ORF">DNFNHJIP_00252</name>
</gene>
<feature type="transmembrane region" description="Helical" evidence="1">
    <location>
        <begin position="197"/>
        <end position="218"/>
    </location>
</feature>
<dbReference type="AlphaFoldDB" id="A0A812A0D9"/>
<dbReference type="PROSITE" id="PS51257">
    <property type="entry name" value="PROKAR_LIPOPROTEIN"/>
    <property type="match status" value="1"/>
</dbReference>
<proteinExistence type="predicted"/>
<dbReference type="Proteomes" id="UP000614580">
    <property type="component" value="Unassembled WGS sequence"/>
</dbReference>
<evidence type="ECO:0000313" key="3">
    <source>
        <dbReference type="Proteomes" id="UP000614580"/>
    </source>
</evidence>
<evidence type="ECO:0008006" key="4">
    <source>
        <dbReference type="Google" id="ProtNLM"/>
    </source>
</evidence>